<dbReference type="AlphaFoldDB" id="A0A368K533"/>
<keyword evidence="3 5" id="KW-1133">Transmembrane helix</keyword>
<sequence>MPLERVQSLRKLVLAVLLVGILALCLVSGSRWPDDGPVELTIEAISFVLLAICILGRTWCSLYISGRKIRDLVDYGPYSITRNPLYFFTFLGAVGVGLQMDSVLFGLTVGILTFVVFSVVVRHEEAALTVAHGSSYTDYRARVPRFMPRLRQWTSVSRLEVQPHLVVRTFFDSLLFLLAGPVVQAIIAIRKSADLPVLVLLP</sequence>
<dbReference type="PANTHER" id="PTHR43847:SF1">
    <property type="entry name" value="BLL3993 PROTEIN"/>
    <property type="match status" value="1"/>
</dbReference>
<feature type="transmembrane region" description="Helical" evidence="5">
    <location>
        <begin position="44"/>
        <end position="64"/>
    </location>
</feature>
<comment type="caution">
    <text evidence="6">The sequence shown here is derived from an EMBL/GenBank/DDBJ whole genome shotgun (WGS) entry which is preliminary data.</text>
</comment>
<evidence type="ECO:0000256" key="1">
    <source>
        <dbReference type="ARBA" id="ARBA00004127"/>
    </source>
</evidence>
<keyword evidence="6" id="KW-0808">Transferase</keyword>
<dbReference type="PANTHER" id="PTHR43847">
    <property type="entry name" value="BLL3993 PROTEIN"/>
    <property type="match status" value="1"/>
</dbReference>
<evidence type="ECO:0000313" key="6">
    <source>
        <dbReference type="EMBL" id="RCS24498.1"/>
    </source>
</evidence>
<evidence type="ECO:0000256" key="3">
    <source>
        <dbReference type="ARBA" id="ARBA00022989"/>
    </source>
</evidence>
<dbReference type="InterPro" id="IPR052527">
    <property type="entry name" value="Metal_cation-efflux_comp"/>
</dbReference>
<dbReference type="GO" id="GO:0008168">
    <property type="term" value="F:methyltransferase activity"/>
    <property type="evidence" value="ECO:0007669"/>
    <property type="project" value="UniProtKB-KW"/>
</dbReference>
<keyword evidence="6" id="KW-0489">Methyltransferase</keyword>
<organism evidence="6 7">
    <name type="scientific">Phyllobacterium salinisoli</name>
    <dbReference type="NCBI Taxonomy" id="1899321"/>
    <lineage>
        <taxon>Bacteria</taxon>
        <taxon>Pseudomonadati</taxon>
        <taxon>Pseudomonadota</taxon>
        <taxon>Alphaproteobacteria</taxon>
        <taxon>Hyphomicrobiales</taxon>
        <taxon>Phyllobacteriaceae</taxon>
        <taxon>Phyllobacterium</taxon>
    </lineage>
</organism>
<accession>A0A368K533</accession>
<name>A0A368K533_9HYPH</name>
<evidence type="ECO:0000313" key="7">
    <source>
        <dbReference type="Proteomes" id="UP000253420"/>
    </source>
</evidence>
<keyword evidence="4 5" id="KW-0472">Membrane</keyword>
<comment type="subcellular location">
    <subcellularLocation>
        <location evidence="1">Endomembrane system</location>
        <topology evidence="1">Multi-pass membrane protein</topology>
    </subcellularLocation>
</comment>
<feature type="transmembrane region" description="Helical" evidence="5">
    <location>
        <begin position="12"/>
        <end position="32"/>
    </location>
</feature>
<dbReference type="InterPro" id="IPR007318">
    <property type="entry name" value="Phopholipid_MeTrfase"/>
</dbReference>
<evidence type="ECO:0000256" key="4">
    <source>
        <dbReference type="ARBA" id="ARBA00023136"/>
    </source>
</evidence>
<proteinExistence type="predicted"/>
<protein>
    <submittedName>
        <fullName evidence="6">Isoprenylcysteine carboxylmethyltransferase family protein</fullName>
    </submittedName>
</protein>
<keyword evidence="7" id="KW-1185">Reference proteome</keyword>
<dbReference type="Pfam" id="PF04191">
    <property type="entry name" value="PEMT"/>
    <property type="match status" value="1"/>
</dbReference>
<evidence type="ECO:0000256" key="5">
    <source>
        <dbReference type="SAM" id="Phobius"/>
    </source>
</evidence>
<feature type="transmembrane region" description="Helical" evidence="5">
    <location>
        <begin position="85"/>
        <end position="117"/>
    </location>
</feature>
<evidence type="ECO:0000256" key="2">
    <source>
        <dbReference type="ARBA" id="ARBA00022692"/>
    </source>
</evidence>
<gene>
    <name evidence="6" type="ORF">DUT91_09550</name>
</gene>
<dbReference type="Gene3D" id="1.20.120.1630">
    <property type="match status" value="1"/>
</dbReference>
<feature type="transmembrane region" description="Helical" evidence="5">
    <location>
        <begin position="165"/>
        <end position="189"/>
    </location>
</feature>
<dbReference type="GO" id="GO:0032259">
    <property type="term" value="P:methylation"/>
    <property type="evidence" value="ECO:0007669"/>
    <property type="project" value="UniProtKB-KW"/>
</dbReference>
<reference evidence="6 7" key="1">
    <citation type="submission" date="2018-07" db="EMBL/GenBank/DDBJ databases">
        <title>The draft genome of Phyllobacterium salinisoli.</title>
        <authorList>
            <person name="Liu L."/>
            <person name="Li L."/>
            <person name="Zhang X."/>
            <person name="Liang L."/>
        </authorList>
    </citation>
    <scope>NUCLEOTIDE SEQUENCE [LARGE SCALE GENOMIC DNA]</scope>
    <source>
        <strain evidence="6 7">LLAN61</strain>
    </source>
</reference>
<dbReference type="Proteomes" id="UP000253420">
    <property type="component" value="Unassembled WGS sequence"/>
</dbReference>
<dbReference type="GO" id="GO:0012505">
    <property type="term" value="C:endomembrane system"/>
    <property type="evidence" value="ECO:0007669"/>
    <property type="project" value="UniProtKB-SubCell"/>
</dbReference>
<keyword evidence="2 5" id="KW-0812">Transmembrane</keyword>
<dbReference type="EMBL" id="QOZG01000003">
    <property type="protein sequence ID" value="RCS24498.1"/>
    <property type="molecule type" value="Genomic_DNA"/>
</dbReference>